<dbReference type="AlphaFoldDB" id="A0AAN7XCU8"/>
<evidence type="ECO:0000256" key="1">
    <source>
        <dbReference type="SAM" id="Phobius"/>
    </source>
</evidence>
<feature type="transmembrane region" description="Helical" evidence="1">
    <location>
        <begin position="6"/>
        <end position="28"/>
    </location>
</feature>
<gene>
    <name evidence="2" type="ORF">PBY51_002469</name>
</gene>
<keyword evidence="1" id="KW-1133">Transmembrane helix</keyword>
<keyword evidence="3" id="KW-1185">Reference proteome</keyword>
<accession>A0AAN7XCU8</accession>
<evidence type="ECO:0008006" key="4">
    <source>
        <dbReference type="Google" id="ProtNLM"/>
    </source>
</evidence>
<proteinExistence type="predicted"/>
<evidence type="ECO:0000313" key="3">
    <source>
        <dbReference type="Proteomes" id="UP001346869"/>
    </source>
</evidence>
<organism evidence="2 3">
    <name type="scientific">Eleginops maclovinus</name>
    <name type="common">Patagonian blennie</name>
    <name type="synonym">Eleginus maclovinus</name>
    <dbReference type="NCBI Taxonomy" id="56733"/>
    <lineage>
        <taxon>Eukaryota</taxon>
        <taxon>Metazoa</taxon>
        <taxon>Chordata</taxon>
        <taxon>Craniata</taxon>
        <taxon>Vertebrata</taxon>
        <taxon>Euteleostomi</taxon>
        <taxon>Actinopterygii</taxon>
        <taxon>Neopterygii</taxon>
        <taxon>Teleostei</taxon>
        <taxon>Neoteleostei</taxon>
        <taxon>Acanthomorphata</taxon>
        <taxon>Eupercaria</taxon>
        <taxon>Perciformes</taxon>
        <taxon>Notothenioidei</taxon>
        <taxon>Eleginopidae</taxon>
        <taxon>Eleginops</taxon>
    </lineage>
</organism>
<dbReference type="EMBL" id="JAUZQC010000015">
    <property type="protein sequence ID" value="KAK5858321.1"/>
    <property type="molecule type" value="Genomic_DNA"/>
</dbReference>
<dbReference type="Proteomes" id="UP001346869">
    <property type="component" value="Unassembled WGS sequence"/>
</dbReference>
<keyword evidence="1" id="KW-0472">Membrane</keyword>
<name>A0AAN7XCU8_ELEMC</name>
<sequence>MIGNSVVLAAVLAAVSVGSLSLLSVLCLRCKKKSKIIHEERQIYDPRTFQRGGSRFAVTESKTVTRANHIRSTTAETREEFSDISTAANDDQWDYQNVSDAQTGSPEHTYVAPLAISVYVNDLNKGTITDDNQNPAVYANITSSLPHIMDDEEDYENSDFLDKIQEEEDNEPDYVNENG</sequence>
<evidence type="ECO:0000313" key="2">
    <source>
        <dbReference type="EMBL" id="KAK5858321.1"/>
    </source>
</evidence>
<protein>
    <recommendedName>
        <fullName evidence="4">Linker for activation of T-cells family member 2</fullName>
    </recommendedName>
</protein>
<reference evidence="2 3" key="1">
    <citation type="journal article" date="2023" name="Genes (Basel)">
        <title>Chromosome-Level Genome Assembly and Circadian Gene Repertoire of the Patagonia Blennie Eleginops maclovinus-The Closest Ancestral Proxy of Antarctic Cryonotothenioids.</title>
        <authorList>
            <person name="Cheng C.C."/>
            <person name="Rivera-Colon A.G."/>
            <person name="Minhas B.F."/>
            <person name="Wilson L."/>
            <person name="Rayamajhi N."/>
            <person name="Vargas-Chacoff L."/>
            <person name="Catchen J.M."/>
        </authorList>
    </citation>
    <scope>NUCLEOTIDE SEQUENCE [LARGE SCALE GENOMIC DNA]</scope>
    <source>
        <strain evidence="2">JMC-PN-2008</strain>
    </source>
</reference>
<keyword evidence="1" id="KW-0812">Transmembrane</keyword>
<comment type="caution">
    <text evidence="2">The sequence shown here is derived from an EMBL/GenBank/DDBJ whole genome shotgun (WGS) entry which is preliminary data.</text>
</comment>
<reference evidence="2 3" key="2">
    <citation type="journal article" date="2023" name="Mol. Biol. Evol.">
        <title>Genomics of Secondarily Temperate Adaptation in the Only Non-Antarctic Icefish.</title>
        <authorList>
            <person name="Rivera-Colon A.G."/>
            <person name="Rayamajhi N."/>
            <person name="Minhas B.F."/>
            <person name="Madrigal G."/>
            <person name="Bilyk K.T."/>
            <person name="Yoon V."/>
            <person name="Hune M."/>
            <person name="Gregory S."/>
            <person name="Cheng C.H.C."/>
            <person name="Catchen J.M."/>
        </authorList>
    </citation>
    <scope>NUCLEOTIDE SEQUENCE [LARGE SCALE GENOMIC DNA]</scope>
    <source>
        <strain evidence="2">JMC-PN-2008</strain>
    </source>
</reference>